<evidence type="ECO:0000256" key="1">
    <source>
        <dbReference type="ARBA" id="ARBA00004141"/>
    </source>
</evidence>
<dbReference type="InterPro" id="IPR011701">
    <property type="entry name" value="MFS"/>
</dbReference>
<evidence type="ECO:0000256" key="3">
    <source>
        <dbReference type="ARBA" id="ARBA00022989"/>
    </source>
</evidence>
<feature type="transmembrane region" description="Helical" evidence="6">
    <location>
        <begin position="529"/>
        <end position="548"/>
    </location>
</feature>
<dbReference type="Pfam" id="PF07690">
    <property type="entry name" value="MFS_1"/>
    <property type="match status" value="1"/>
</dbReference>
<feature type="transmembrane region" description="Helical" evidence="6">
    <location>
        <begin position="100"/>
        <end position="119"/>
    </location>
</feature>
<feature type="transmembrane region" description="Helical" evidence="6">
    <location>
        <begin position="416"/>
        <end position="439"/>
    </location>
</feature>
<feature type="transmembrane region" description="Helical" evidence="6">
    <location>
        <begin position="460"/>
        <end position="478"/>
    </location>
</feature>
<evidence type="ECO:0000313" key="9">
    <source>
        <dbReference type="Proteomes" id="UP001390339"/>
    </source>
</evidence>
<feature type="transmembrane region" description="Helical" evidence="6">
    <location>
        <begin position="32"/>
        <end position="49"/>
    </location>
</feature>
<dbReference type="SUPFAM" id="SSF103473">
    <property type="entry name" value="MFS general substrate transporter"/>
    <property type="match status" value="1"/>
</dbReference>
<keyword evidence="3 6" id="KW-1133">Transmembrane helix</keyword>
<dbReference type="PROSITE" id="PS50850">
    <property type="entry name" value="MFS"/>
    <property type="match status" value="1"/>
</dbReference>
<dbReference type="InterPro" id="IPR020846">
    <property type="entry name" value="MFS_dom"/>
</dbReference>
<comment type="subcellular location">
    <subcellularLocation>
        <location evidence="1">Membrane</location>
        <topology evidence="1">Multi-pass membrane protein</topology>
    </subcellularLocation>
</comment>
<evidence type="ECO:0000256" key="4">
    <source>
        <dbReference type="ARBA" id="ARBA00023136"/>
    </source>
</evidence>
<feature type="compositionally biased region" description="Low complexity" evidence="5">
    <location>
        <begin position="221"/>
        <end position="236"/>
    </location>
</feature>
<dbReference type="Gene3D" id="1.20.1250.20">
    <property type="entry name" value="MFS general substrate transporter like domains"/>
    <property type="match status" value="2"/>
</dbReference>
<feature type="compositionally biased region" description="Basic and acidic residues" evidence="5">
    <location>
        <begin position="592"/>
        <end position="604"/>
    </location>
</feature>
<feature type="compositionally biased region" description="Basic and acidic residues" evidence="5">
    <location>
        <begin position="556"/>
        <end position="574"/>
    </location>
</feature>
<dbReference type="PANTHER" id="PTHR23501:SF78">
    <property type="entry name" value="MAJOR FACILITATOR SUPERFAMILY (MFS) PROFILE DOMAIN-CONTAINING PROTEIN-RELATED"/>
    <property type="match status" value="1"/>
</dbReference>
<protein>
    <submittedName>
        <fullName evidence="8">Major facilitator superfamily domain general substrate transporter</fullName>
    </submittedName>
</protein>
<keyword evidence="9" id="KW-1185">Reference proteome</keyword>
<feature type="transmembrane region" description="Helical" evidence="6">
    <location>
        <begin position="317"/>
        <end position="337"/>
    </location>
</feature>
<feature type="region of interest" description="Disordered" evidence="5">
    <location>
        <begin position="220"/>
        <end position="241"/>
    </location>
</feature>
<feature type="domain" description="Major facilitator superfamily (MFS) profile" evidence="7">
    <location>
        <begin position="35"/>
        <end position="539"/>
    </location>
</feature>
<feature type="transmembrane region" description="Helical" evidence="6">
    <location>
        <begin position="69"/>
        <end position="88"/>
    </location>
</feature>
<feature type="transmembrane region" description="Helical" evidence="6">
    <location>
        <begin position="357"/>
        <end position="378"/>
    </location>
</feature>
<feature type="transmembrane region" description="Helical" evidence="6">
    <location>
        <begin position="125"/>
        <end position="146"/>
    </location>
</feature>
<comment type="caution">
    <text evidence="8">The sequence shown here is derived from an EMBL/GenBank/DDBJ whole genome shotgun (WGS) entry which is preliminary data.</text>
</comment>
<evidence type="ECO:0000256" key="2">
    <source>
        <dbReference type="ARBA" id="ARBA00022692"/>
    </source>
</evidence>
<keyword evidence="2 6" id="KW-0812">Transmembrane</keyword>
<proteinExistence type="predicted"/>
<keyword evidence="4 6" id="KW-0472">Membrane</keyword>
<name>A0ABR2HMU2_9PEZI</name>
<dbReference type="Proteomes" id="UP001390339">
    <property type="component" value="Unassembled WGS sequence"/>
</dbReference>
<dbReference type="PANTHER" id="PTHR23501">
    <property type="entry name" value="MAJOR FACILITATOR SUPERFAMILY"/>
    <property type="match status" value="1"/>
</dbReference>
<reference evidence="8 9" key="1">
    <citation type="journal article" date="2024" name="IMA Fungus">
        <title>Apiospora arundinis, a panoply of carbohydrate-active enzymes and secondary metabolites.</title>
        <authorList>
            <person name="Sorensen T."/>
            <person name="Petersen C."/>
            <person name="Muurmann A.T."/>
            <person name="Christiansen J.V."/>
            <person name="Brundto M.L."/>
            <person name="Overgaard C.K."/>
            <person name="Boysen A.T."/>
            <person name="Wollenberg R.D."/>
            <person name="Larsen T.O."/>
            <person name="Sorensen J.L."/>
            <person name="Nielsen K.L."/>
            <person name="Sondergaard T.E."/>
        </authorList>
    </citation>
    <scope>NUCLEOTIDE SEQUENCE [LARGE SCALE GENOMIC DNA]</scope>
    <source>
        <strain evidence="8 9">AAU 773</strain>
    </source>
</reference>
<accession>A0ABR2HMU2</accession>
<feature type="transmembrane region" description="Helical" evidence="6">
    <location>
        <begin position="285"/>
        <end position="305"/>
    </location>
</feature>
<feature type="transmembrane region" description="Helical" evidence="6">
    <location>
        <begin position="390"/>
        <end position="410"/>
    </location>
</feature>
<evidence type="ECO:0000256" key="5">
    <source>
        <dbReference type="SAM" id="MobiDB-lite"/>
    </source>
</evidence>
<feature type="non-terminal residue" evidence="8">
    <location>
        <position position="604"/>
    </location>
</feature>
<gene>
    <name evidence="8" type="ORF">PGQ11_015479</name>
</gene>
<evidence type="ECO:0000313" key="8">
    <source>
        <dbReference type="EMBL" id="KAK8848999.1"/>
    </source>
</evidence>
<dbReference type="EMBL" id="JAPCWZ010000010">
    <property type="protein sequence ID" value="KAK8848999.1"/>
    <property type="molecule type" value="Genomic_DNA"/>
</dbReference>
<sequence>MSNSPRDHSRLQAAAERNLTDQTNLQLSRARLLTVFAALSLALLISFVDQNGIGVTLPTIAADLEAGDTIPWAGTASLVANTTFAMLYGRLSDIFGRKAVFLGAVALLSVAAVLCGFAQNAAMFYFFRALAGIGGGGISNCAMIIVSDIVTLERRGKYQGFIGSCVGLGNIIGPFLAAVYISRGGPGSWRAFFWTTAPITALMGVVGWFLIPGMSPKLQQEKQQQQQDQQTQQQQQNRKNPGRISIREGMRKIDWAGVFTISIAVIFLLIPISGGGAYFPWGSPMVIIILVIGVLSLGLFVFVEWRVARLPMMPLSIFKNPVIAVMLAQSFLVGAVYQSYLYYLPLYLQNARGHSVIASAAFTSALVGAQSVFSVAGGQYISRTKRYGEVIWFGFGSWTLGSCLTLLYTATTPTGLTVLPLLFVGAGVGCIFQPTLVAFQAHVTKPQRAVIIANRNFVRCAGGACGLAVSGAVLQAALRSRLPPAYACLADKTYVTPPADVLSGGGGGGGSPDPDAVLVGGAYVAASRAVFILQIPLIGLCLLGCAFIRDRGLQPLEDKPESGNDDGAIKDKELNVSVDELQQSQPQQTPISKEEKAGALVDRN</sequence>
<feature type="compositionally biased region" description="Polar residues" evidence="5">
    <location>
        <begin position="580"/>
        <end position="591"/>
    </location>
</feature>
<feature type="region of interest" description="Disordered" evidence="5">
    <location>
        <begin position="556"/>
        <end position="604"/>
    </location>
</feature>
<evidence type="ECO:0000256" key="6">
    <source>
        <dbReference type="SAM" id="Phobius"/>
    </source>
</evidence>
<feature type="transmembrane region" description="Helical" evidence="6">
    <location>
        <begin position="255"/>
        <end position="279"/>
    </location>
</feature>
<organism evidence="8 9">
    <name type="scientific">Apiospora arundinis</name>
    <dbReference type="NCBI Taxonomy" id="335852"/>
    <lineage>
        <taxon>Eukaryota</taxon>
        <taxon>Fungi</taxon>
        <taxon>Dikarya</taxon>
        <taxon>Ascomycota</taxon>
        <taxon>Pezizomycotina</taxon>
        <taxon>Sordariomycetes</taxon>
        <taxon>Xylariomycetidae</taxon>
        <taxon>Amphisphaeriales</taxon>
        <taxon>Apiosporaceae</taxon>
        <taxon>Apiospora</taxon>
    </lineage>
</organism>
<feature type="transmembrane region" description="Helical" evidence="6">
    <location>
        <begin position="192"/>
        <end position="211"/>
    </location>
</feature>
<feature type="transmembrane region" description="Helical" evidence="6">
    <location>
        <begin position="158"/>
        <end position="180"/>
    </location>
</feature>
<dbReference type="InterPro" id="IPR036259">
    <property type="entry name" value="MFS_trans_sf"/>
</dbReference>
<evidence type="ECO:0000259" key="7">
    <source>
        <dbReference type="PROSITE" id="PS50850"/>
    </source>
</evidence>